<dbReference type="InterPro" id="IPR003675">
    <property type="entry name" value="Rce1/LyrA-like_dom"/>
</dbReference>
<protein>
    <recommendedName>
        <fullName evidence="3">CAAX prenyl protease 2/Lysostaphin resistance protein A-like domain-containing protein</fullName>
    </recommendedName>
</protein>
<dbReference type="PATRIC" id="fig|1423731.3.peg.780"/>
<keyword evidence="5" id="KW-1185">Reference proteome</keyword>
<dbReference type="STRING" id="1423731.FC81_GL000761"/>
<dbReference type="OrthoDB" id="2297975at2"/>
<evidence type="ECO:0000313" key="4">
    <source>
        <dbReference type="EMBL" id="KRL02417.1"/>
    </source>
</evidence>
<dbReference type="Proteomes" id="UP000051621">
    <property type="component" value="Unassembled WGS sequence"/>
</dbReference>
<feature type="transmembrane region" description="Helical" evidence="2">
    <location>
        <begin position="42"/>
        <end position="66"/>
    </location>
</feature>
<dbReference type="AlphaFoldDB" id="A0A0R1M3U8"/>
<feature type="transmembrane region" description="Helical" evidence="2">
    <location>
        <begin position="12"/>
        <end position="36"/>
    </location>
</feature>
<keyword evidence="2" id="KW-1133">Transmembrane helix</keyword>
<keyword evidence="2" id="KW-0472">Membrane</keyword>
<feature type="transmembrane region" description="Helical" evidence="2">
    <location>
        <begin position="193"/>
        <end position="214"/>
    </location>
</feature>
<evidence type="ECO:0000256" key="2">
    <source>
        <dbReference type="SAM" id="Phobius"/>
    </source>
</evidence>
<evidence type="ECO:0000313" key="5">
    <source>
        <dbReference type="Proteomes" id="UP000051621"/>
    </source>
</evidence>
<organism evidence="4 5">
    <name type="scientific">Liquorilactobacillus capillatus DSM 19910</name>
    <dbReference type="NCBI Taxonomy" id="1423731"/>
    <lineage>
        <taxon>Bacteria</taxon>
        <taxon>Bacillati</taxon>
        <taxon>Bacillota</taxon>
        <taxon>Bacilli</taxon>
        <taxon>Lactobacillales</taxon>
        <taxon>Lactobacillaceae</taxon>
        <taxon>Liquorilactobacillus</taxon>
    </lineage>
</organism>
<accession>A0A0R1M3U8</accession>
<dbReference type="GO" id="GO:0080120">
    <property type="term" value="P:CAAX-box protein maturation"/>
    <property type="evidence" value="ECO:0007669"/>
    <property type="project" value="UniProtKB-ARBA"/>
</dbReference>
<dbReference type="EMBL" id="AZEF01000013">
    <property type="protein sequence ID" value="KRL02417.1"/>
    <property type="molecule type" value="Genomic_DNA"/>
</dbReference>
<comment type="similarity">
    <text evidence="1">Belongs to the UPF0177 family.</text>
</comment>
<name>A0A0R1M3U8_9LACO</name>
<dbReference type="GO" id="GO:0004175">
    <property type="term" value="F:endopeptidase activity"/>
    <property type="evidence" value="ECO:0007669"/>
    <property type="project" value="UniProtKB-ARBA"/>
</dbReference>
<feature type="transmembrane region" description="Helical" evidence="2">
    <location>
        <begin position="140"/>
        <end position="156"/>
    </location>
</feature>
<comment type="caution">
    <text evidence="4">The sequence shown here is derived from an EMBL/GenBank/DDBJ whole genome shotgun (WGS) entry which is preliminary data.</text>
</comment>
<evidence type="ECO:0000256" key="1">
    <source>
        <dbReference type="ARBA" id="ARBA00009067"/>
    </source>
</evidence>
<dbReference type="RefSeq" id="WP_057742980.1">
    <property type="nucleotide sequence ID" value="NZ_AZEF01000013.1"/>
</dbReference>
<keyword evidence="2" id="KW-0812">Transmembrane</keyword>
<proteinExistence type="inferred from homology"/>
<feature type="transmembrane region" description="Helical" evidence="2">
    <location>
        <begin position="78"/>
        <end position="97"/>
    </location>
</feature>
<dbReference type="Pfam" id="PF02517">
    <property type="entry name" value="Rce1-like"/>
    <property type="match status" value="1"/>
</dbReference>
<feature type="transmembrane region" description="Helical" evidence="2">
    <location>
        <begin position="220"/>
        <end position="243"/>
    </location>
</feature>
<sequence>MFDSLQKIKINWKIIIFWIGILIFDDFIFTPLSVMLHLRGSYWLLGVYFKLAELLCAVVLNTLLLHQKVHLRTRIGKNSVMLFWAMGAILLLTLTSLNGNVKTALIVGTIASIPEEYIFRSVILGSLLSGISHVRAVKPVLIQIAVSSLLFSLYHLGNVRFDGLPGTLLQMIQVLGLGFLLGCLYVKKGSLIFPLIVHFFLDYIVTIIGKGVVAPSVSQLTIFSLGSALFIMCVYVMVGLILLDIHNY</sequence>
<feature type="domain" description="CAAX prenyl protease 2/Lysostaphin resistance protein A-like" evidence="3">
    <location>
        <begin position="103"/>
        <end position="203"/>
    </location>
</feature>
<reference evidence="4 5" key="1">
    <citation type="journal article" date="2015" name="Genome Announc.">
        <title>Expanding the biotechnology potential of lactobacilli through comparative genomics of 213 strains and associated genera.</title>
        <authorList>
            <person name="Sun Z."/>
            <person name="Harris H.M."/>
            <person name="McCann A."/>
            <person name="Guo C."/>
            <person name="Argimon S."/>
            <person name="Zhang W."/>
            <person name="Yang X."/>
            <person name="Jeffery I.B."/>
            <person name="Cooney J.C."/>
            <person name="Kagawa T.F."/>
            <person name="Liu W."/>
            <person name="Song Y."/>
            <person name="Salvetti E."/>
            <person name="Wrobel A."/>
            <person name="Rasinkangas P."/>
            <person name="Parkhill J."/>
            <person name="Rea M.C."/>
            <person name="O'Sullivan O."/>
            <person name="Ritari J."/>
            <person name="Douillard F.P."/>
            <person name="Paul Ross R."/>
            <person name="Yang R."/>
            <person name="Briner A.E."/>
            <person name="Felis G.E."/>
            <person name="de Vos W.M."/>
            <person name="Barrangou R."/>
            <person name="Klaenhammer T.R."/>
            <person name="Caufield P.W."/>
            <person name="Cui Y."/>
            <person name="Zhang H."/>
            <person name="O'Toole P.W."/>
        </authorList>
    </citation>
    <scope>NUCLEOTIDE SEQUENCE [LARGE SCALE GENOMIC DNA]</scope>
    <source>
        <strain evidence="4 5">DSM 19910</strain>
    </source>
</reference>
<gene>
    <name evidence="4" type="ORF">FC81_GL000761</name>
</gene>
<feature type="transmembrane region" description="Helical" evidence="2">
    <location>
        <begin position="168"/>
        <end position="186"/>
    </location>
</feature>
<evidence type="ECO:0000259" key="3">
    <source>
        <dbReference type="Pfam" id="PF02517"/>
    </source>
</evidence>